<accession>A0A914A5J0</accession>
<evidence type="ECO:0000256" key="8">
    <source>
        <dbReference type="SAM" id="MobiDB-lite"/>
    </source>
</evidence>
<dbReference type="CTD" id="9733"/>
<dbReference type="FunFam" id="1.25.40.10:FF:000098">
    <property type="entry name" value="Squamous cell carcinoma antigen recognized by T-cells 3"/>
    <property type="match status" value="1"/>
</dbReference>
<dbReference type="Pfam" id="PF23240">
    <property type="entry name" value="HAT_PRP39_N"/>
    <property type="match status" value="1"/>
</dbReference>
<evidence type="ECO:0000313" key="10">
    <source>
        <dbReference type="EnsemblMetazoa" id="XP_038059122.1"/>
    </source>
</evidence>
<dbReference type="SMART" id="SM00386">
    <property type="entry name" value="HAT"/>
    <property type="match status" value="8"/>
</dbReference>
<keyword evidence="11" id="KW-1185">Reference proteome</keyword>
<dbReference type="PANTHER" id="PTHR17204">
    <property type="entry name" value="PRE-MRNA PROCESSING PROTEIN PRP39-RELATED"/>
    <property type="match status" value="1"/>
</dbReference>
<feature type="compositionally biased region" description="Acidic residues" evidence="8">
    <location>
        <begin position="25"/>
        <end position="50"/>
    </location>
</feature>
<dbReference type="GO" id="GO:0006397">
    <property type="term" value="P:mRNA processing"/>
    <property type="evidence" value="ECO:0007669"/>
    <property type="project" value="UniProtKB-KW"/>
</dbReference>
<reference evidence="10" key="1">
    <citation type="submission" date="2022-11" db="UniProtKB">
        <authorList>
            <consortium name="EnsemblMetazoa"/>
        </authorList>
    </citation>
    <scope>IDENTIFICATION</scope>
</reference>
<dbReference type="Pfam" id="PF00076">
    <property type="entry name" value="RRM_1"/>
    <property type="match status" value="2"/>
</dbReference>
<keyword evidence="6" id="KW-0539">Nucleus</keyword>
<dbReference type="InterPro" id="IPR003954">
    <property type="entry name" value="RRM_euk-type"/>
</dbReference>
<dbReference type="RefSeq" id="XP_038059122.1">
    <property type="nucleotide sequence ID" value="XM_038203194.1"/>
</dbReference>
<dbReference type="PANTHER" id="PTHR17204:SF25">
    <property type="entry name" value="RRM DOMAIN-CONTAINING PROTEIN"/>
    <property type="match status" value="1"/>
</dbReference>
<dbReference type="CDD" id="cd12391">
    <property type="entry name" value="RRM1_SART3"/>
    <property type="match status" value="1"/>
</dbReference>
<dbReference type="OrthoDB" id="360390at2759"/>
<dbReference type="InterPro" id="IPR011990">
    <property type="entry name" value="TPR-like_helical_dom_sf"/>
</dbReference>
<dbReference type="Pfam" id="PF16605">
    <property type="entry name" value="LSM_int_assoc"/>
    <property type="match status" value="1"/>
</dbReference>
<name>A0A914A5J0_PATMI</name>
<comment type="subcellular location">
    <subcellularLocation>
        <location evidence="1">Nucleus</location>
    </subcellularLocation>
</comment>
<dbReference type="EnsemblMetazoa" id="XM_038203194.1">
    <property type="protein sequence ID" value="XP_038059122.1"/>
    <property type="gene ID" value="LOC119730346"/>
</dbReference>
<protein>
    <recommendedName>
        <fullName evidence="9">RRM domain-containing protein</fullName>
    </recommendedName>
</protein>
<dbReference type="Gene3D" id="3.30.70.330">
    <property type="match status" value="2"/>
</dbReference>
<dbReference type="InterPro" id="IPR000504">
    <property type="entry name" value="RRM_dom"/>
</dbReference>
<feature type="region of interest" description="Disordered" evidence="8">
    <location>
        <begin position="922"/>
        <end position="967"/>
    </location>
</feature>
<proteinExistence type="predicted"/>
<evidence type="ECO:0000256" key="3">
    <source>
        <dbReference type="ARBA" id="ARBA00022737"/>
    </source>
</evidence>
<evidence type="ECO:0000313" key="11">
    <source>
        <dbReference type="Proteomes" id="UP000887568"/>
    </source>
</evidence>
<dbReference type="InterPro" id="IPR003107">
    <property type="entry name" value="HAT"/>
</dbReference>
<evidence type="ECO:0000256" key="4">
    <source>
        <dbReference type="ARBA" id="ARBA00022884"/>
    </source>
</evidence>
<dbReference type="SUPFAM" id="SSF48452">
    <property type="entry name" value="TPR-like"/>
    <property type="match status" value="1"/>
</dbReference>
<feature type="compositionally biased region" description="Basic and acidic residues" evidence="8">
    <location>
        <begin position="553"/>
        <end position="566"/>
    </location>
</feature>
<dbReference type="GeneID" id="119730346"/>
<dbReference type="SUPFAM" id="SSF54928">
    <property type="entry name" value="RNA-binding domain, RBD"/>
    <property type="match status" value="2"/>
</dbReference>
<dbReference type="OMA" id="LWARYIL"/>
<feature type="region of interest" description="Disordered" evidence="8">
    <location>
        <begin position="1"/>
        <end position="50"/>
    </location>
</feature>
<evidence type="ECO:0000256" key="1">
    <source>
        <dbReference type="ARBA" id="ARBA00004123"/>
    </source>
</evidence>
<feature type="domain" description="RRM" evidence="9">
    <location>
        <begin position="703"/>
        <end position="779"/>
    </location>
</feature>
<feature type="compositionally biased region" description="Basic and acidic residues" evidence="8">
    <location>
        <begin position="881"/>
        <end position="891"/>
    </location>
</feature>
<evidence type="ECO:0000256" key="6">
    <source>
        <dbReference type="ARBA" id="ARBA00023242"/>
    </source>
</evidence>
<feature type="compositionally biased region" description="Low complexity" evidence="8">
    <location>
        <begin position="638"/>
        <end position="649"/>
    </location>
</feature>
<sequence length="979" mass="111213">MADTIDKHVLSTSQQEETSEKPENGGEDEEEEMEEGEGEESSSSDDDDLEDSAIEELESQISSNPYEYNCHIELIKLLRKVGELDRLRQANQRMSDLFPLTAELWLDWIKDEISLVATPDDREKVLELFEKAVQDYVSPDVWLEYCQFSIGGIGTAEGTEKARQVFEQAITAVGLHVARGNEVWEVYREFENALLRSMQMQQGATVSSEDKKITDQLERVSAIFRRQLSVPLMDMEETYQEYVSWLSEPVSQNVKQRYAKAVAKLKNCHPHEQQLLKAEPPNHEVYRAYLEYEKSEGNPARIQCLYERALTDNCLQIELWKDYTKYLDAKLQIKSVVLPVYARAVRNCPWSSELWVGYLVDLERYQQPHSTITETFEKALSAGFSSATEYLQLWQTHIDYLRRRIDWSSEHEEELSQLRTTLDRAGEHLATYFSTDGDPTCSLQQYSARMEAKHCSNMEAARTQWNEIMALGHGNQAQMWLEYFNLERSYGDPKHCRKILHRAITAVSDYPECLFEALINFEREEGTFETWEGALKRVETQMVRVNAMRAKQATKDEQNAVKEANRKPAAAKLKGKISFQQRVPDDRREDRNSKAVKRKHPDDRPKKAVTFLAAGDSPKSQDGADVFKMPLPPPPQQPTSVTSPTRSPGGQQGPTPPKQAKASPAPPKKTKVEEPYSQSQPGVRWGPPPKERPSPHNSSKDHLTVFVKNLVYEMTEKKIRNIFVECGEIAEVRMVQNYSHQFRGYCYVEFKEESSVEKALEMDRQFVEGRPMYVDRSVDRSTEEAKKKFQYDMKMEKNKLFVSGLPRSATDEQLQKLFGQYGKVTNIRIVTYRSGVPKGLAYVDFEQEADAARALVGVDQTVMEGFTINVAISNPPTRKPKKEEGASEVKESPYPPKSLGAKGVVGPRGKGRTQLSLVPRALQRAPVPKSQGPKTVGKQEGVTSQVTEGVTVGVTEGQPQAKPAGRMSNADFAKMLLKK</sequence>
<dbReference type="GO" id="GO:0003723">
    <property type="term" value="F:RNA binding"/>
    <property type="evidence" value="ECO:0007669"/>
    <property type="project" value="UniProtKB-UniRule"/>
</dbReference>
<feature type="compositionally biased region" description="Basic and acidic residues" evidence="8">
    <location>
        <begin position="583"/>
        <end position="593"/>
    </location>
</feature>
<feature type="domain" description="RRM" evidence="9">
    <location>
        <begin position="798"/>
        <end position="875"/>
    </location>
</feature>
<feature type="region of interest" description="Disordered" evidence="8">
    <location>
        <begin position="550"/>
        <end position="701"/>
    </location>
</feature>
<keyword evidence="2" id="KW-0507">mRNA processing</keyword>
<dbReference type="InterPro" id="IPR035979">
    <property type="entry name" value="RBD_domain_sf"/>
</dbReference>
<dbReference type="GO" id="GO:0005634">
    <property type="term" value="C:nucleus"/>
    <property type="evidence" value="ECO:0007669"/>
    <property type="project" value="UniProtKB-SubCell"/>
</dbReference>
<evidence type="ECO:0000256" key="7">
    <source>
        <dbReference type="PROSITE-ProRule" id="PRU00176"/>
    </source>
</evidence>
<evidence type="ECO:0000256" key="5">
    <source>
        <dbReference type="ARBA" id="ARBA00023187"/>
    </source>
</evidence>
<dbReference type="InterPro" id="IPR059164">
    <property type="entry name" value="HAT_PRP39_C"/>
</dbReference>
<keyword evidence="4 7" id="KW-0694">RNA-binding</keyword>
<keyword evidence="5" id="KW-0508">mRNA splicing</keyword>
<feature type="compositionally biased region" description="Low complexity" evidence="8">
    <location>
        <begin position="940"/>
        <end position="958"/>
    </location>
</feature>
<dbReference type="AlphaFoldDB" id="A0A914A5J0"/>
<evidence type="ECO:0000256" key="2">
    <source>
        <dbReference type="ARBA" id="ARBA00022664"/>
    </source>
</evidence>
<dbReference type="Pfam" id="PF23241">
    <property type="entry name" value="HAT_PRP39_C"/>
    <property type="match status" value="1"/>
</dbReference>
<feature type="region of interest" description="Disordered" evidence="8">
    <location>
        <begin position="873"/>
        <end position="910"/>
    </location>
</feature>
<dbReference type="SMART" id="SM00361">
    <property type="entry name" value="RRM_1"/>
    <property type="match status" value="1"/>
</dbReference>
<evidence type="ECO:0000259" key="9">
    <source>
        <dbReference type="PROSITE" id="PS50102"/>
    </source>
</evidence>
<dbReference type="InterPro" id="IPR012677">
    <property type="entry name" value="Nucleotide-bd_a/b_plait_sf"/>
</dbReference>
<dbReference type="SMART" id="SM00360">
    <property type="entry name" value="RRM"/>
    <property type="match status" value="2"/>
</dbReference>
<organism evidence="10 11">
    <name type="scientific">Patiria miniata</name>
    <name type="common">Bat star</name>
    <name type="synonym">Asterina miniata</name>
    <dbReference type="NCBI Taxonomy" id="46514"/>
    <lineage>
        <taxon>Eukaryota</taxon>
        <taxon>Metazoa</taxon>
        <taxon>Echinodermata</taxon>
        <taxon>Eleutherozoa</taxon>
        <taxon>Asterozoa</taxon>
        <taxon>Asteroidea</taxon>
        <taxon>Valvatacea</taxon>
        <taxon>Valvatida</taxon>
        <taxon>Asterinidae</taxon>
        <taxon>Patiria</taxon>
    </lineage>
</organism>
<dbReference type="InterPro" id="IPR034217">
    <property type="entry name" value="SART3_RRM1"/>
</dbReference>
<dbReference type="PROSITE" id="PS50102">
    <property type="entry name" value="RRM"/>
    <property type="match status" value="2"/>
</dbReference>
<dbReference type="Gene3D" id="1.25.40.10">
    <property type="entry name" value="Tetratricopeptide repeat domain"/>
    <property type="match status" value="2"/>
</dbReference>
<dbReference type="GO" id="GO:0008380">
    <property type="term" value="P:RNA splicing"/>
    <property type="evidence" value="ECO:0007669"/>
    <property type="project" value="UniProtKB-KW"/>
</dbReference>
<feature type="compositionally biased region" description="Basic and acidic residues" evidence="8">
    <location>
        <begin position="689"/>
        <end position="701"/>
    </location>
</feature>
<keyword evidence="3" id="KW-0677">Repeat</keyword>
<dbReference type="Proteomes" id="UP000887568">
    <property type="component" value="Unplaced"/>
</dbReference>